<name>A0A0P1AMT4_PLAHL</name>
<reference evidence="2" key="1">
    <citation type="submission" date="2014-09" db="EMBL/GenBank/DDBJ databases">
        <authorList>
            <person name="Sharma Rahul"/>
            <person name="Thines Marco"/>
        </authorList>
    </citation>
    <scope>NUCLEOTIDE SEQUENCE [LARGE SCALE GENOMIC DNA]</scope>
</reference>
<organism evidence="1 2">
    <name type="scientific">Plasmopara halstedii</name>
    <name type="common">Downy mildew of sunflower</name>
    <dbReference type="NCBI Taxonomy" id="4781"/>
    <lineage>
        <taxon>Eukaryota</taxon>
        <taxon>Sar</taxon>
        <taxon>Stramenopiles</taxon>
        <taxon>Oomycota</taxon>
        <taxon>Peronosporomycetes</taxon>
        <taxon>Peronosporales</taxon>
        <taxon>Peronosporaceae</taxon>
        <taxon>Plasmopara</taxon>
    </lineage>
</organism>
<dbReference type="AlphaFoldDB" id="A0A0P1AMT4"/>
<sequence>MKKFADHMRVFIGRNMNAALLEQSPENLVEILQLKSHELYDSHNFLRFILHIESYQDPLGHPYSNKQTIDLLKANELLGVSFQQAAIFEPIKDIEGHTGRLATNLQSELFAEYELTPFALMNELTSSVNDLRVNERYLTLLKSYTVFYIARHGLGDVLLNKVIAKSNAEILQAVHRWSPQYIERRHKRTKKKADQPV</sequence>
<dbReference type="GeneID" id="36408005"/>
<evidence type="ECO:0000313" key="2">
    <source>
        <dbReference type="Proteomes" id="UP000054928"/>
    </source>
</evidence>
<evidence type="ECO:0000313" key="1">
    <source>
        <dbReference type="EMBL" id="CEG42696.1"/>
    </source>
</evidence>
<protein>
    <submittedName>
        <fullName evidence="1">Uncharacterized protein</fullName>
    </submittedName>
</protein>
<accession>A0A0P1AMT4</accession>
<dbReference type="EMBL" id="CCYD01000645">
    <property type="protein sequence ID" value="CEG42696.1"/>
    <property type="molecule type" value="Genomic_DNA"/>
</dbReference>
<proteinExistence type="predicted"/>
<keyword evidence="2" id="KW-1185">Reference proteome</keyword>
<dbReference type="Proteomes" id="UP000054928">
    <property type="component" value="Unassembled WGS sequence"/>
</dbReference>
<dbReference type="RefSeq" id="XP_024579065.1">
    <property type="nucleotide sequence ID" value="XM_024728605.1"/>
</dbReference>